<evidence type="ECO:0000313" key="2">
    <source>
        <dbReference type="Proteomes" id="UP000268313"/>
    </source>
</evidence>
<dbReference type="OrthoDB" id="5513857at2"/>
<organism evidence="1 2">
    <name type="scientific">Corallococcus carmarthensis</name>
    <dbReference type="NCBI Taxonomy" id="2316728"/>
    <lineage>
        <taxon>Bacteria</taxon>
        <taxon>Pseudomonadati</taxon>
        <taxon>Myxococcota</taxon>
        <taxon>Myxococcia</taxon>
        <taxon>Myxococcales</taxon>
        <taxon>Cystobacterineae</taxon>
        <taxon>Myxococcaceae</taxon>
        <taxon>Corallococcus</taxon>
    </lineage>
</organism>
<sequence>MGRLLTVNGVSYRWRLQGRRDGPEGTAWRLLTVVWAEATRQALHVRVRHDDPWLHINDGDASGLVTRDVGPGLVARVVEMARGLGWTPQERGPTLKFALEDDARLVPVTASREPHGAR</sequence>
<gene>
    <name evidence="1" type="ORF">D7X32_23225</name>
</gene>
<dbReference type="Proteomes" id="UP000268313">
    <property type="component" value="Unassembled WGS sequence"/>
</dbReference>
<dbReference type="AlphaFoldDB" id="A0A3A8K8L4"/>
<protein>
    <submittedName>
        <fullName evidence="1">Uncharacterized protein</fullName>
    </submittedName>
</protein>
<dbReference type="RefSeq" id="WP_120604759.1">
    <property type="nucleotide sequence ID" value="NZ_JABFJX010000426.1"/>
</dbReference>
<evidence type="ECO:0000313" key="1">
    <source>
        <dbReference type="EMBL" id="RKH00501.1"/>
    </source>
</evidence>
<comment type="caution">
    <text evidence="1">The sequence shown here is derived from an EMBL/GenBank/DDBJ whole genome shotgun (WGS) entry which is preliminary data.</text>
</comment>
<dbReference type="EMBL" id="RAWE01000091">
    <property type="protein sequence ID" value="RKH00501.1"/>
    <property type="molecule type" value="Genomic_DNA"/>
</dbReference>
<keyword evidence="2" id="KW-1185">Reference proteome</keyword>
<accession>A0A3A8K8L4</accession>
<name>A0A3A8K8L4_9BACT</name>
<proteinExistence type="predicted"/>
<reference evidence="2" key="1">
    <citation type="submission" date="2018-09" db="EMBL/GenBank/DDBJ databases">
        <authorList>
            <person name="Livingstone P.G."/>
            <person name="Whitworth D.E."/>
        </authorList>
    </citation>
    <scope>NUCLEOTIDE SEQUENCE [LARGE SCALE GENOMIC DNA]</scope>
    <source>
        <strain evidence="2">CA043D</strain>
    </source>
</reference>